<dbReference type="InterPro" id="IPR011009">
    <property type="entry name" value="Kinase-like_dom_sf"/>
</dbReference>
<dbReference type="Gene3D" id="2.130.10.10">
    <property type="entry name" value="YVTN repeat-like/Quinoprotein amine dehydrogenase"/>
    <property type="match status" value="3"/>
</dbReference>
<dbReference type="PANTHER" id="PTHR43289:SF6">
    <property type="entry name" value="SERINE_THREONINE-PROTEIN KINASE NEKL-3"/>
    <property type="match status" value="1"/>
</dbReference>
<keyword evidence="5" id="KW-0853">WD repeat</keyword>
<dbReference type="SUPFAM" id="SSF69322">
    <property type="entry name" value="Tricorn protease domain 2"/>
    <property type="match status" value="1"/>
</dbReference>
<dbReference type="RefSeq" id="WP_425346774.1">
    <property type="nucleotide sequence ID" value="NZ_JBGUBD010000012.1"/>
</dbReference>
<dbReference type="CDD" id="cd14014">
    <property type="entry name" value="STKc_PknB_like"/>
    <property type="match status" value="1"/>
</dbReference>
<dbReference type="InterPro" id="IPR036322">
    <property type="entry name" value="WD40_repeat_dom_sf"/>
</dbReference>
<name>A0ABV4U8C4_9BACT</name>
<dbReference type="SMART" id="SM00320">
    <property type="entry name" value="WD40"/>
    <property type="match status" value="6"/>
</dbReference>
<dbReference type="EMBL" id="JBGUBD010000012">
    <property type="protein sequence ID" value="MFA9479851.1"/>
    <property type="molecule type" value="Genomic_DNA"/>
</dbReference>
<dbReference type="Gene3D" id="1.10.510.10">
    <property type="entry name" value="Transferase(Phosphotransferase) domain 1"/>
    <property type="match status" value="1"/>
</dbReference>
<evidence type="ECO:0000256" key="7">
    <source>
        <dbReference type="SAM" id="Phobius"/>
    </source>
</evidence>
<feature type="transmembrane region" description="Helical" evidence="7">
    <location>
        <begin position="332"/>
        <end position="351"/>
    </location>
</feature>
<organism evidence="9 10">
    <name type="scientific">Natronomicrosphaera hydrolytica</name>
    <dbReference type="NCBI Taxonomy" id="3242702"/>
    <lineage>
        <taxon>Bacteria</taxon>
        <taxon>Pseudomonadati</taxon>
        <taxon>Planctomycetota</taxon>
        <taxon>Phycisphaerae</taxon>
        <taxon>Phycisphaerales</taxon>
        <taxon>Phycisphaeraceae</taxon>
        <taxon>Natronomicrosphaera</taxon>
    </lineage>
</organism>
<dbReference type="InterPro" id="IPR002372">
    <property type="entry name" value="PQQ_rpt_dom"/>
</dbReference>
<gene>
    <name evidence="9" type="ORF">ACERK3_16330</name>
</gene>
<dbReference type="PROSITE" id="PS00108">
    <property type="entry name" value="PROTEIN_KINASE_ST"/>
    <property type="match status" value="1"/>
</dbReference>
<keyword evidence="7" id="KW-1133">Transmembrane helix</keyword>
<keyword evidence="1" id="KW-0808">Transferase</keyword>
<dbReference type="SUPFAM" id="SSF69304">
    <property type="entry name" value="Tricorn protease N-terminal domain"/>
    <property type="match status" value="1"/>
</dbReference>
<evidence type="ECO:0000256" key="2">
    <source>
        <dbReference type="ARBA" id="ARBA00022741"/>
    </source>
</evidence>
<keyword evidence="10" id="KW-1185">Reference proteome</keyword>
<feature type="domain" description="Protein kinase" evidence="8">
    <location>
        <begin position="37"/>
        <end position="305"/>
    </location>
</feature>
<proteinExistence type="predicted"/>
<keyword evidence="9" id="KW-0723">Serine/threonine-protein kinase</keyword>
<evidence type="ECO:0000256" key="6">
    <source>
        <dbReference type="PROSITE-ProRule" id="PRU10141"/>
    </source>
</evidence>
<dbReference type="Pfam" id="PF00400">
    <property type="entry name" value="WD40"/>
    <property type="match status" value="1"/>
</dbReference>
<evidence type="ECO:0000256" key="1">
    <source>
        <dbReference type="ARBA" id="ARBA00022679"/>
    </source>
</evidence>
<dbReference type="PROSITE" id="PS50082">
    <property type="entry name" value="WD_REPEATS_2"/>
    <property type="match status" value="1"/>
</dbReference>
<evidence type="ECO:0000256" key="5">
    <source>
        <dbReference type="PROSITE-ProRule" id="PRU00221"/>
    </source>
</evidence>
<dbReference type="Proteomes" id="UP001575105">
    <property type="component" value="Unassembled WGS sequence"/>
</dbReference>
<keyword evidence="7" id="KW-0472">Membrane</keyword>
<dbReference type="InterPro" id="IPR001680">
    <property type="entry name" value="WD40_rpt"/>
</dbReference>
<feature type="repeat" description="WD" evidence="5">
    <location>
        <begin position="892"/>
        <end position="923"/>
    </location>
</feature>
<reference evidence="9 10" key="1">
    <citation type="submission" date="2024-08" db="EMBL/GenBank/DDBJ databases">
        <title>Whole-genome sequencing of halo(alkali)philic microorganisms from hypersaline lakes.</title>
        <authorList>
            <person name="Sorokin D.Y."/>
            <person name="Merkel A.Y."/>
            <person name="Messina E."/>
            <person name="Yakimov M."/>
        </authorList>
    </citation>
    <scope>NUCLEOTIDE SEQUENCE [LARGE SCALE GENOMIC DNA]</scope>
    <source>
        <strain evidence="9 10">AB-hyl4</strain>
    </source>
</reference>
<dbReference type="InterPro" id="IPR000719">
    <property type="entry name" value="Prot_kinase_dom"/>
</dbReference>
<evidence type="ECO:0000313" key="10">
    <source>
        <dbReference type="Proteomes" id="UP001575105"/>
    </source>
</evidence>
<keyword evidence="3 9" id="KW-0418">Kinase</keyword>
<comment type="caution">
    <text evidence="9">The sequence shown here is derived from an EMBL/GenBank/DDBJ whole genome shotgun (WGS) entry which is preliminary data.</text>
</comment>
<dbReference type="InterPro" id="IPR008271">
    <property type="entry name" value="Ser/Thr_kinase_AS"/>
</dbReference>
<evidence type="ECO:0000256" key="3">
    <source>
        <dbReference type="ARBA" id="ARBA00022777"/>
    </source>
</evidence>
<dbReference type="PANTHER" id="PTHR43289">
    <property type="entry name" value="MITOGEN-ACTIVATED PROTEIN KINASE KINASE KINASE 20-RELATED"/>
    <property type="match status" value="1"/>
</dbReference>
<evidence type="ECO:0000259" key="8">
    <source>
        <dbReference type="PROSITE" id="PS50011"/>
    </source>
</evidence>
<dbReference type="PROSITE" id="PS00107">
    <property type="entry name" value="PROTEIN_KINASE_ATP"/>
    <property type="match status" value="1"/>
</dbReference>
<evidence type="ECO:0000313" key="9">
    <source>
        <dbReference type="EMBL" id="MFA9479851.1"/>
    </source>
</evidence>
<accession>A0ABV4U8C4</accession>
<sequence>MANAHNHPLDLPISADDVVTDATSPGSPATAPHLDGFQVRKLIGQGGMGTVWSAVQLSTGRQVALKLMRGGAFGSIQARARFDREIELLARLDHPNIAKLYQSGTHDGLYFYAMELVDGVPLNQYMSDGNLPLREQLQLMEKVCRAVDHAHRRGVIHRDLKPGNILVTSAGEPKVVDFGLAKHTSNETAGLASAVTREGAVAGTLVYMSPEQAAGELSSIDTRTDVYSLGVMLYERVTGQLPHPPGTSPYELQHRIINVRPPSPRRCTPHVDRDLEAIILKAMRRDPGERYTTAAELADDLQRYQVGDPLRARPLTLAYVVRKRIAQHKVRVVTAMLLLMLLLSAASFAYVRVAVERDRAEASALRTERTLYQHRLLMAKSEIDNGQVGRAIELLDACPEPLRHWEWRHLRRQADSSDHTIEVSGTRLAAMAVDSIQGIIRTVTAEGRLEAWNTATGTPASPIERWIDDAELAVFNQAGHTLLIYRRGQLELVDARDGAQLQTLPWEGPLPQQIAGSRDGSLWAVADHQNRLSLIDIVNGRVAWTTQLPVYCSALAFNSRDDLVVAAGNRVAWLMSPSEPPAEMMWLMGDEDETRIDRITFNPDGDKLATFNRGRVVRVWQRGKRTPLSEFSINATSPVTAMVFDVSSDHLIVAAPNGSLRSWDWRTGRLTNIRRGHERVTRWLVVCPEQRTLVAGDAWKTVKLWDLPGGTGHPQVVPLSAIDSLSLLQLEHVGGNTLVAALDTEGTAVWRLTQGGLELVASGFPRAAAAAFGASGTQIALADASTVHVWPLDLPSQERTPIRTMAFANVGKLAFCPEDQYIVAAAPDEIRAWPIRSTGRPVRLDASPPAKFDESGRLFTRVGDGNTKIVVWDLASPARAKEFAMPQPAHLLAVSPDGSRIAASFSDGTIRLWRSDTPEQIMHWSAYGGLPIGNLCFTPDGQRLVTAGPSIKVWDVDTADELLKLEAGVPPNLNYITFDHADQAIVAGSLNHIIRWSNR</sequence>
<dbReference type="Pfam" id="PF00069">
    <property type="entry name" value="Pkinase"/>
    <property type="match status" value="1"/>
</dbReference>
<dbReference type="Gene3D" id="3.30.200.20">
    <property type="entry name" value="Phosphorylase Kinase, domain 1"/>
    <property type="match status" value="1"/>
</dbReference>
<dbReference type="SUPFAM" id="SSF50978">
    <property type="entry name" value="WD40 repeat-like"/>
    <property type="match status" value="1"/>
</dbReference>
<dbReference type="InterPro" id="IPR015943">
    <property type="entry name" value="WD40/YVTN_repeat-like_dom_sf"/>
</dbReference>
<dbReference type="PROSITE" id="PS50011">
    <property type="entry name" value="PROTEIN_KINASE_DOM"/>
    <property type="match status" value="1"/>
</dbReference>
<dbReference type="InterPro" id="IPR017441">
    <property type="entry name" value="Protein_kinase_ATP_BS"/>
</dbReference>
<keyword evidence="4 6" id="KW-0067">ATP-binding</keyword>
<dbReference type="SMART" id="SM00220">
    <property type="entry name" value="S_TKc"/>
    <property type="match status" value="1"/>
</dbReference>
<dbReference type="SUPFAM" id="SSF56112">
    <property type="entry name" value="Protein kinase-like (PK-like)"/>
    <property type="match status" value="1"/>
</dbReference>
<protein>
    <submittedName>
        <fullName evidence="9">WD40 repeat domain-containing serine/threonine protein kinase</fullName>
    </submittedName>
</protein>
<keyword evidence="7" id="KW-0812">Transmembrane</keyword>
<dbReference type="GO" id="GO:0004674">
    <property type="term" value="F:protein serine/threonine kinase activity"/>
    <property type="evidence" value="ECO:0007669"/>
    <property type="project" value="UniProtKB-KW"/>
</dbReference>
<evidence type="ECO:0000256" key="4">
    <source>
        <dbReference type="ARBA" id="ARBA00022840"/>
    </source>
</evidence>
<dbReference type="Pfam" id="PF13360">
    <property type="entry name" value="PQQ_2"/>
    <property type="match status" value="1"/>
</dbReference>
<keyword evidence="2 6" id="KW-0547">Nucleotide-binding</keyword>
<feature type="binding site" evidence="6">
    <location>
        <position position="66"/>
    </location>
    <ligand>
        <name>ATP</name>
        <dbReference type="ChEBI" id="CHEBI:30616"/>
    </ligand>
</feature>